<organism evidence="3 4">
    <name type="scientific">Huso huso</name>
    <name type="common">Beluga</name>
    <name type="synonym">Acipenser huso</name>
    <dbReference type="NCBI Taxonomy" id="61971"/>
    <lineage>
        <taxon>Eukaryota</taxon>
        <taxon>Metazoa</taxon>
        <taxon>Chordata</taxon>
        <taxon>Craniata</taxon>
        <taxon>Vertebrata</taxon>
        <taxon>Euteleostomi</taxon>
        <taxon>Actinopterygii</taxon>
        <taxon>Chondrostei</taxon>
        <taxon>Acipenseriformes</taxon>
        <taxon>Acipenseridae</taxon>
        <taxon>Huso</taxon>
    </lineage>
</organism>
<keyword evidence="4" id="KW-1185">Reference proteome</keyword>
<feature type="signal peptide" evidence="2">
    <location>
        <begin position="1"/>
        <end position="25"/>
    </location>
</feature>
<accession>A0ABR0YTF3</accession>
<dbReference type="EMBL" id="JAHFZB010000023">
    <property type="protein sequence ID" value="KAK6475853.1"/>
    <property type="molecule type" value="Genomic_DNA"/>
</dbReference>
<keyword evidence="1" id="KW-0812">Transmembrane</keyword>
<sequence length="84" mass="9177">MDSPGMPPTFFTVLLFVSLQTLGCAKQDCSGPTGQSFIFYKCKGTTMLEELNKEHLKDPSSSVLIPSLYLVVIFIGFPANMLAL</sequence>
<feature type="chain" id="PRO_5046616344" evidence="2">
    <location>
        <begin position="26"/>
        <end position="84"/>
    </location>
</feature>
<evidence type="ECO:0000256" key="1">
    <source>
        <dbReference type="SAM" id="Phobius"/>
    </source>
</evidence>
<gene>
    <name evidence="3" type="ORF">HHUSO_G23819</name>
</gene>
<evidence type="ECO:0000313" key="4">
    <source>
        <dbReference type="Proteomes" id="UP001369086"/>
    </source>
</evidence>
<dbReference type="Proteomes" id="UP001369086">
    <property type="component" value="Unassembled WGS sequence"/>
</dbReference>
<keyword evidence="1" id="KW-1133">Transmembrane helix</keyword>
<keyword evidence="2" id="KW-0732">Signal</keyword>
<evidence type="ECO:0000256" key="2">
    <source>
        <dbReference type="SAM" id="SignalP"/>
    </source>
</evidence>
<comment type="caution">
    <text evidence="3">The sequence shown here is derived from an EMBL/GenBank/DDBJ whole genome shotgun (WGS) entry which is preliminary data.</text>
</comment>
<proteinExistence type="predicted"/>
<evidence type="ECO:0000313" key="3">
    <source>
        <dbReference type="EMBL" id="KAK6475853.1"/>
    </source>
</evidence>
<feature type="transmembrane region" description="Helical" evidence="1">
    <location>
        <begin position="63"/>
        <end position="83"/>
    </location>
</feature>
<keyword evidence="1" id="KW-0472">Membrane</keyword>
<reference evidence="3 4" key="1">
    <citation type="submission" date="2021-05" db="EMBL/GenBank/DDBJ databases">
        <authorList>
            <person name="Zahm M."/>
            <person name="Klopp C."/>
            <person name="Cabau C."/>
            <person name="Kuhl H."/>
            <person name="Suciu R."/>
            <person name="Ciorpac M."/>
            <person name="Holostenco D."/>
            <person name="Gessner J."/>
            <person name="Wuertz S."/>
            <person name="Hohne C."/>
            <person name="Stock M."/>
            <person name="Gislard M."/>
            <person name="Lluch J."/>
            <person name="Milhes M."/>
            <person name="Lampietro C."/>
            <person name="Lopez Roques C."/>
            <person name="Donnadieu C."/>
            <person name="Du K."/>
            <person name="Schartl M."/>
            <person name="Guiguen Y."/>
        </authorList>
    </citation>
    <scope>NUCLEOTIDE SEQUENCE [LARGE SCALE GENOMIC DNA]</scope>
    <source>
        <strain evidence="3">Hh-F2</strain>
        <tissue evidence="3">Blood</tissue>
    </source>
</reference>
<protein>
    <submittedName>
        <fullName evidence="3">Proteinase-activated receptor 3-like</fullName>
    </submittedName>
</protein>
<name>A0ABR0YTF3_HUSHU</name>